<dbReference type="Gene3D" id="3.40.50.300">
    <property type="entry name" value="P-loop containing nucleotide triphosphate hydrolases"/>
    <property type="match status" value="1"/>
</dbReference>
<proteinExistence type="predicted"/>
<accession>A0A919APW3</accession>
<organism evidence="1 2">
    <name type="scientific">Kordiimonas sediminis</name>
    <dbReference type="NCBI Taxonomy" id="1735581"/>
    <lineage>
        <taxon>Bacteria</taxon>
        <taxon>Pseudomonadati</taxon>
        <taxon>Pseudomonadota</taxon>
        <taxon>Alphaproteobacteria</taxon>
        <taxon>Kordiimonadales</taxon>
        <taxon>Kordiimonadaceae</taxon>
        <taxon>Kordiimonas</taxon>
    </lineage>
</organism>
<reference evidence="1" key="1">
    <citation type="journal article" date="2014" name="Int. J. Syst. Evol. Microbiol.">
        <title>Complete genome sequence of Corynebacterium casei LMG S-19264T (=DSM 44701T), isolated from a smear-ripened cheese.</title>
        <authorList>
            <consortium name="US DOE Joint Genome Institute (JGI-PGF)"/>
            <person name="Walter F."/>
            <person name="Albersmeier A."/>
            <person name="Kalinowski J."/>
            <person name="Ruckert C."/>
        </authorList>
    </citation>
    <scope>NUCLEOTIDE SEQUENCE</scope>
    <source>
        <strain evidence="1">KCTC 42590</strain>
    </source>
</reference>
<name>A0A919APW3_9PROT</name>
<dbReference type="EMBL" id="BNCI01000001">
    <property type="protein sequence ID" value="GHF19485.1"/>
    <property type="molecule type" value="Genomic_DNA"/>
</dbReference>
<sequence>MSAETQPVFIIGCGRSGTQSMARFLNAFQEADCEHEYQVLETQKLGTLKYAGLVNSRECIDFLRTHHEAAVHYSQKQIWGDSSNKLAWMIPEVHQVFPQAKFIHLTRDGRKVTSSLYHKLGDEVMDDHSMEIMQNYLRGTSQMCPPPEKKYWWPSPLENDPAFPAFQTWDHFARICWHWREINQRILDDFSHLPPANVRTIKLEDITSSRQSILDLSAFLGLSPTEEQIQLLGRPYNVVRPENNPLNDAQTTAFQNICGSMQEMLGYQSREEYTLNYSKNSLEKDAP</sequence>
<dbReference type="InterPro" id="IPR027417">
    <property type="entry name" value="P-loop_NTPase"/>
</dbReference>
<evidence type="ECO:0000313" key="2">
    <source>
        <dbReference type="Proteomes" id="UP000630923"/>
    </source>
</evidence>
<comment type="caution">
    <text evidence="1">The sequence shown here is derived from an EMBL/GenBank/DDBJ whole genome shotgun (WGS) entry which is preliminary data.</text>
</comment>
<keyword evidence="2" id="KW-1185">Reference proteome</keyword>
<dbReference type="Pfam" id="PF13469">
    <property type="entry name" value="Sulfotransfer_3"/>
    <property type="match status" value="1"/>
</dbReference>
<evidence type="ECO:0008006" key="3">
    <source>
        <dbReference type="Google" id="ProtNLM"/>
    </source>
</evidence>
<evidence type="ECO:0000313" key="1">
    <source>
        <dbReference type="EMBL" id="GHF19485.1"/>
    </source>
</evidence>
<protein>
    <recommendedName>
        <fullName evidence="3">Sulfotransferase</fullName>
    </recommendedName>
</protein>
<dbReference type="AlphaFoldDB" id="A0A919APW3"/>
<dbReference type="SUPFAM" id="SSF52540">
    <property type="entry name" value="P-loop containing nucleoside triphosphate hydrolases"/>
    <property type="match status" value="1"/>
</dbReference>
<gene>
    <name evidence="1" type="ORF">GCM10017044_12680</name>
</gene>
<dbReference type="RefSeq" id="WP_191250970.1">
    <property type="nucleotide sequence ID" value="NZ_BNCI01000001.1"/>
</dbReference>
<dbReference type="Proteomes" id="UP000630923">
    <property type="component" value="Unassembled WGS sequence"/>
</dbReference>
<reference evidence="1" key="2">
    <citation type="submission" date="2020-09" db="EMBL/GenBank/DDBJ databases">
        <authorList>
            <person name="Sun Q."/>
            <person name="Kim S."/>
        </authorList>
    </citation>
    <scope>NUCLEOTIDE SEQUENCE</scope>
    <source>
        <strain evidence="1">KCTC 42590</strain>
    </source>
</reference>